<dbReference type="EC" id="2.7.7.49" evidence="1"/>
<dbReference type="PROSITE" id="PS50013">
    <property type="entry name" value="CHROMO_2"/>
    <property type="match status" value="1"/>
</dbReference>
<dbReference type="GO" id="GO:0003964">
    <property type="term" value="F:RNA-directed DNA polymerase activity"/>
    <property type="evidence" value="ECO:0007669"/>
    <property type="project" value="UniProtKB-KW"/>
</dbReference>
<dbReference type="Pfam" id="PF00078">
    <property type="entry name" value="RVT_1"/>
    <property type="match status" value="1"/>
</dbReference>
<organism evidence="13 14">
    <name type="scientific">Centaurea solstitialis</name>
    <name type="common">yellow star-thistle</name>
    <dbReference type="NCBI Taxonomy" id="347529"/>
    <lineage>
        <taxon>Eukaryota</taxon>
        <taxon>Viridiplantae</taxon>
        <taxon>Streptophyta</taxon>
        <taxon>Embryophyta</taxon>
        <taxon>Tracheophyta</taxon>
        <taxon>Spermatophyta</taxon>
        <taxon>Magnoliopsida</taxon>
        <taxon>eudicotyledons</taxon>
        <taxon>Gunneridae</taxon>
        <taxon>Pentapetalae</taxon>
        <taxon>asterids</taxon>
        <taxon>campanulids</taxon>
        <taxon>Asterales</taxon>
        <taxon>Asteraceae</taxon>
        <taxon>Carduoideae</taxon>
        <taxon>Cardueae</taxon>
        <taxon>Centaureinae</taxon>
        <taxon>Centaurea</taxon>
    </lineage>
</organism>
<dbReference type="EMBL" id="JARYMX010000008">
    <property type="protein sequence ID" value="KAJ9537402.1"/>
    <property type="molecule type" value="Genomic_DNA"/>
</dbReference>
<feature type="compositionally biased region" description="Polar residues" evidence="9">
    <location>
        <begin position="228"/>
        <end position="257"/>
    </location>
</feature>
<proteinExistence type="predicted"/>
<keyword evidence="8" id="KW-0695">RNA-directed DNA polymerase</keyword>
<dbReference type="InterPro" id="IPR000477">
    <property type="entry name" value="RT_dom"/>
</dbReference>
<dbReference type="GO" id="GO:0008233">
    <property type="term" value="F:peptidase activity"/>
    <property type="evidence" value="ECO:0007669"/>
    <property type="project" value="UniProtKB-KW"/>
</dbReference>
<dbReference type="FunFam" id="3.10.10.10:FF:000007">
    <property type="entry name" value="Retrovirus-related Pol polyprotein from transposon 17.6-like Protein"/>
    <property type="match status" value="1"/>
</dbReference>
<dbReference type="SUPFAM" id="SSF54160">
    <property type="entry name" value="Chromo domain-like"/>
    <property type="match status" value="1"/>
</dbReference>
<reference evidence="13" key="1">
    <citation type="submission" date="2023-03" db="EMBL/GenBank/DDBJ databases">
        <title>Chromosome-scale reference genome and RAD-based genetic map of yellow starthistle (Centaurea solstitialis) reveal putative structural variation and QTLs associated with invader traits.</title>
        <authorList>
            <person name="Reatini B."/>
            <person name="Cang F.A."/>
            <person name="Jiang Q."/>
            <person name="Mckibben M.T.W."/>
            <person name="Barker M.S."/>
            <person name="Rieseberg L.H."/>
            <person name="Dlugosch K.M."/>
        </authorList>
    </citation>
    <scope>NUCLEOTIDE SEQUENCE</scope>
    <source>
        <strain evidence="13">CAN-66</strain>
        <tissue evidence="13">Leaf</tissue>
    </source>
</reference>
<dbReference type="InterPro" id="IPR005162">
    <property type="entry name" value="Retrotrans_gag_dom"/>
</dbReference>
<evidence type="ECO:0000256" key="3">
    <source>
        <dbReference type="ARBA" id="ARBA00022679"/>
    </source>
</evidence>
<dbReference type="InterPro" id="IPR041373">
    <property type="entry name" value="RT_RNaseH"/>
</dbReference>
<keyword evidence="3" id="KW-0808">Transferase</keyword>
<dbReference type="CDD" id="cd01647">
    <property type="entry name" value="RT_LTR"/>
    <property type="match status" value="1"/>
</dbReference>
<protein>
    <recommendedName>
        <fullName evidence="1">RNA-directed DNA polymerase</fullName>
        <ecNumber evidence="1">2.7.7.49</ecNumber>
    </recommendedName>
</protein>
<evidence type="ECO:0000259" key="12">
    <source>
        <dbReference type="PROSITE" id="PS50994"/>
    </source>
</evidence>
<dbReference type="InterPro" id="IPR036397">
    <property type="entry name" value="RNaseH_sf"/>
</dbReference>
<gene>
    <name evidence="13" type="ORF">OSB04_030135</name>
</gene>
<dbReference type="PROSITE" id="PS50878">
    <property type="entry name" value="RT_POL"/>
    <property type="match status" value="1"/>
</dbReference>
<evidence type="ECO:0000259" key="11">
    <source>
        <dbReference type="PROSITE" id="PS50878"/>
    </source>
</evidence>
<feature type="region of interest" description="Disordered" evidence="9">
    <location>
        <begin position="228"/>
        <end position="260"/>
    </location>
</feature>
<dbReference type="InterPro" id="IPR050951">
    <property type="entry name" value="Retrovirus_Pol_polyprotein"/>
</dbReference>
<dbReference type="Gene3D" id="3.10.10.10">
    <property type="entry name" value="HIV Type 1 Reverse Transcriptase, subunit A, domain 1"/>
    <property type="match status" value="1"/>
</dbReference>
<evidence type="ECO:0000259" key="10">
    <source>
        <dbReference type="PROSITE" id="PS50013"/>
    </source>
</evidence>
<dbReference type="PROSITE" id="PS50994">
    <property type="entry name" value="INTEGRASE"/>
    <property type="match status" value="1"/>
</dbReference>
<dbReference type="GO" id="GO:0015074">
    <property type="term" value="P:DNA integration"/>
    <property type="evidence" value="ECO:0007669"/>
    <property type="project" value="InterPro"/>
</dbReference>
<dbReference type="PANTHER" id="PTHR37984">
    <property type="entry name" value="PROTEIN CBG26694"/>
    <property type="match status" value="1"/>
</dbReference>
<keyword evidence="6" id="KW-0255">Endonuclease</keyword>
<dbReference type="FunFam" id="3.30.70.270:FF:000020">
    <property type="entry name" value="Transposon Tf2-6 polyprotein-like Protein"/>
    <property type="match status" value="1"/>
</dbReference>
<dbReference type="Gene3D" id="3.10.20.370">
    <property type="match status" value="1"/>
</dbReference>
<dbReference type="GO" id="GO:0006508">
    <property type="term" value="P:proteolysis"/>
    <property type="evidence" value="ECO:0007669"/>
    <property type="project" value="UniProtKB-KW"/>
</dbReference>
<dbReference type="Gene3D" id="3.30.420.10">
    <property type="entry name" value="Ribonuclease H-like superfamily/Ribonuclease H"/>
    <property type="match status" value="1"/>
</dbReference>
<name>A0AA38SQI3_9ASTR</name>
<evidence type="ECO:0000313" key="13">
    <source>
        <dbReference type="EMBL" id="KAJ9537402.1"/>
    </source>
</evidence>
<accession>A0AA38SQI3</accession>
<dbReference type="InterPro" id="IPR023780">
    <property type="entry name" value="Chromo_domain"/>
</dbReference>
<dbReference type="CDD" id="cd09274">
    <property type="entry name" value="RNase_HI_RT_Ty3"/>
    <property type="match status" value="1"/>
</dbReference>
<dbReference type="InterPro" id="IPR001584">
    <property type="entry name" value="Integrase_cat-core"/>
</dbReference>
<dbReference type="GO" id="GO:0003676">
    <property type="term" value="F:nucleic acid binding"/>
    <property type="evidence" value="ECO:0007669"/>
    <property type="project" value="InterPro"/>
</dbReference>
<evidence type="ECO:0000256" key="4">
    <source>
        <dbReference type="ARBA" id="ARBA00022695"/>
    </source>
</evidence>
<evidence type="ECO:0000256" key="2">
    <source>
        <dbReference type="ARBA" id="ARBA00022670"/>
    </source>
</evidence>
<dbReference type="SUPFAM" id="SSF50630">
    <property type="entry name" value="Acid proteases"/>
    <property type="match status" value="1"/>
</dbReference>
<keyword evidence="2" id="KW-0645">Protease</keyword>
<dbReference type="InterPro" id="IPR021109">
    <property type="entry name" value="Peptidase_aspartic_dom_sf"/>
</dbReference>
<dbReference type="FunFam" id="3.10.20.370:FF:000001">
    <property type="entry name" value="Retrovirus-related Pol polyprotein from transposon 17.6-like protein"/>
    <property type="match status" value="1"/>
</dbReference>
<dbReference type="GO" id="GO:0004519">
    <property type="term" value="F:endonuclease activity"/>
    <property type="evidence" value="ECO:0007669"/>
    <property type="project" value="UniProtKB-KW"/>
</dbReference>
<dbReference type="Pfam" id="PF00385">
    <property type="entry name" value="Chromo"/>
    <property type="match status" value="1"/>
</dbReference>
<dbReference type="InterPro" id="IPR056924">
    <property type="entry name" value="SH3_Tf2-1"/>
</dbReference>
<dbReference type="Pfam" id="PF17917">
    <property type="entry name" value="RT_RNaseH"/>
    <property type="match status" value="1"/>
</dbReference>
<dbReference type="CDD" id="cd00303">
    <property type="entry name" value="retropepsin_like"/>
    <property type="match status" value="1"/>
</dbReference>
<feature type="domain" description="Chromo" evidence="10">
    <location>
        <begin position="1284"/>
        <end position="1345"/>
    </location>
</feature>
<keyword evidence="7" id="KW-0378">Hydrolase</keyword>
<dbReference type="SUPFAM" id="SSF56672">
    <property type="entry name" value="DNA/RNA polymerases"/>
    <property type="match status" value="1"/>
</dbReference>
<dbReference type="SUPFAM" id="SSF53098">
    <property type="entry name" value="Ribonuclease H-like"/>
    <property type="match status" value="1"/>
</dbReference>
<dbReference type="SMART" id="SM00298">
    <property type="entry name" value="CHROMO"/>
    <property type="match status" value="1"/>
</dbReference>
<evidence type="ECO:0000256" key="9">
    <source>
        <dbReference type="SAM" id="MobiDB-lite"/>
    </source>
</evidence>
<dbReference type="InterPro" id="IPR016197">
    <property type="entry name" value="Chromo-like_dom_sf"/>
</dbReference>
<evidence type="ECO:0000313" key="14">
    <source>
        <dbReference type="Proteomes" id="UP001172457"/>
    </source>
</evidence>
<feature type="region of interest" description="Disordered" evidence="9">
    <location>
        <begin position="49"/>
        <end position="69"/>
    </location>
</feature>
<keyword evidence="5" id="KW-0540">Nuclease</keyword>
<comment type="caution">
    <text evidence="13">The sequence shown here is derived from an EMBL/GenBank/DDBJ whole genome shotgun (WGS) entry which is preliminary data.</text>
</comment>
<dbReference type="Pfam" id="PF03732">
    <property type="entry name" value="Retrotrans_gag"/>
    <property type="match status" value="1"/>
</dbReference>
<sequence length="1345" mass="155082">MDTRNKTNAEFRNEMYEIVAAHESRFDQLQGSIQAILTELQSLRIRQQGDENPFGRPEMGRPHSDPKLQFPRFDGDDPIGWLYKSEQYFTYRSIPQDQQVALASFHLEGAALQWHRWLTKLNGPMNWTDFSRALLARFGPTEFEDPSETLSRLKQTTTVAAYQESFEKLSHQVDGLPEPFLVSKFIAGLRDDIRIEVKLKQPRTLTTAIGVARLVEERSLLQKVNRNLSTPTPVTTPSGQLKAPSTQKVQVPSQPNHNFRRISPQEAKSRREKGLCYYCDEKYTSNHRCRRPQFFMISDTAEDEEDLPDMELDNADGVEEGSPEISLHAITGTSHPHTLRIRGHIRNHPVTVLIDGGSTHNFIDQKLVRRLGLNVEKVENFQVTVASRERLNCPGICKNIHLTLQKVPVTVDFYVLPVSACPLVLGVQWLRTLGPVETDYEHLTMTFVTPKGKVTLQGIRPNSLQSFNSKDLHLLQGTAFLLNISLTSVDVDEFQKYPKGITELLTKFQEVFNSQPGLPPKRAHDHQITLQPHAEPVSVRPYRYPHYQKQEIEKMVRELLQMGLVRPSRSPFSSPVLLVRKTDGSWRFCVDYRALNDITIKDKFPIPVIDELLDELHGATVFSKLDLTAGYHQIRVKEEDIPKTAFRTHDGHYEFLVMPFGLTNAPSTFQSLMNDLFRPYLRKFILIFFDDILVYSKTWEEHITHLDTVFQILKANKLFLKRKKCSFGVAQVEYLGHLISEHGVAMDPSKVRVVREWPRPTTVRAVRGFLGLAGYYRKFIRHFSIIAAPHHRLLSKDGFHWDETTEQAFRQLQTALISSTVLSLPDFSQPFVVECDASGVGIGAVLTQNNRPIAYYSEALKGSTMQWSTYEKEMLAIVKAIRKWRPYLLGKPFTIRTDHRSLKYLMEQRITTPAQSRWLPKVLGYDYVIEYKKGSDNQAADALSRVAEFQALSWSTPQADWWSKLQAEVHQDPFYAQLEKSITRGKLTKRDGVWLATVTRIFVIMVVVDRLSKYAHFVALKHPYTAASVAKVFVAEIIRLHGFPKTIVSDRDKIFMSSFWQNLFRLQGTKLCMSSSYHPQTDGQTEVTNRTLEQYLRCFAGDKPRQWEEFLSWAEFCYNTSIHSATKISPFEAVYGRPPPQILQYTPGTCRVHELDIQLRSRDDILRDLRRNLLLARERMKVKADQKRQDVHFSVGDYVYLKLQPYRQNSVQFRASLKLSPRFYGPYRISERIGPVAYRLELPPDSRIHNVFHVSKLRRHIGVVHHVIPGPLPKVDDKEVALLPQPEKILDSRIIRKGKYRPKKEVLVQWKGASPEDATWETEWRFAKAYPQFILEDKEALRGEE</sequence>
<feature type="domain" description="Integrase catalytic" evidence="12">
    <location>
        <begin position="969"/>
        <end position="1138"/>
    </location>
</feature>
<dbReference type="Gene3D" id="2.40.70.10">
    <property type="entry name" value="Acid Proteases"/>
    <property type="match status" value="1"/>
</dbReference>
<dbReference type="InterPro" id="IPR012337">
    <property type="entry name" value="RNaseH-like_sf"/>
</dbReference>
<keyword evidence="4" id="KW-0548">Nucleotidyltransferase</keyword>
<dbReference type="Pfam" id="PF24626">
    <property type="entry name" value="SH3_Tf2-1"/>
    <property type="match status" value="1"/>
</dbReference>
<evidence type="ECO:0000256" key="8">
    <source>
        <dbReference type="ARBA" id="ARBA00022918"/>
    </source>
</evidence>
<keyword evidence="14" id="KW-1185">Reference proteome</keyword>
<dbReference type="InterPro" id="IPR000953">
    <property type="entry name" value="Chromo/chromo_shadow_dom"/>
</dbReference>
<dbReference type="InterPro" id="IPR043502">
    <property type="entry name" value="DNA/RNA_pol_sf"/>
</dbReference>
<dbReference type="Gene3D" id="2.40.50.40">
    <property type="match status" value="1"/>
</dbReference>
<evidence type="ECO:0000256" key="1">
    <source>
        <dbReference type="ARBA" id="ARBA00012493"/>
    </source>
</evidence>
<dbReference type="Pfam" id="PF08284">
    <property type="entry name" value="RVP_2"/>
    <property type="match status" value="1"/>
</dbReference>
<dbReference type="InterPro" id="IPR043128">
    <property type="entry name" value="Rev_trsase/Diguanyl_cyclase"/>
</dbReference>
<evidence type="ECO:0000256" key="7">
    <source>
        <dbReference type="ARBA" id="ARBA00022801"/>
    </source>
</evidence>
<dbReference type="Proteomes" id="UP001172457">
    <property type="component" value="Chromosome 8"/>
</dbReference>
<dbReference type="PANTHER" id="PTHR37984:SF5">
    <property type="entry name" value="PROTEIN NYNRIN-LIKE"/>
    <property type="match status" value="1"/>
</dbReference>
<evidence type="ECO:0000256" key="6">
    <source>
        <dbReference type="ARBA" id="ARBA00022759"/>
    </source>
</evidence>
<evidence type="ECO:0000256" key="5">
    <source>
        <dbReference type="ARBA" id="ARBA00022722"/>
    </source>
</evidence>
<feature type="domain" description="Reverse transcriptase" evidence="11">
    <location>
        <begin position="560"/>
        <end position="739"/>
    </location>
</feature>
<dbReference type="Gene3D" id="3.30.70.270">
    <property type="match status" value="2"/>
</dbReference>